<accession>A0ABW9X9B0</accession>
<dbReference type="Proteomes" id="UP000753724">
    <property type="component" value="Unassembled WGS sequence"/>
</dbReference>
<evidence type="ECO:0000313" key="1">
    <source>
        <dbReference type="EMBL" id="NBC35107.1"/>
    </source>
</evidence>
<proteinExistence type="predicted"/>
<evidence type="ECO:0000313" key="2">
    <source>
        <dbReference type="Proteomes" id="UP000753724"/>
    </source>
</evidence>
<protein>
    <submittedName>
        <fullName evidence="1">Uncharacterized protein</fullName>
    </submittedName>
</protein>
<comment type="caution">
    <text evidence="1">The sequence shown here is derived from an EMBL/GenBank/DDBJ whole genome shotgun (WGS) entry which is preliminary data.</text>
</comment>
<dbReference type="RefSeq" id="WP_161716399.1">
    <property type="nucleotide sequence ID" value="NZ_JAAAPO010000001.1"/>
</dbReference>
<keyword evidence="2" id="KW-1185">Reference proteome</keyword>
<dbReference type="EMBL" id="JAAAPO010000001">
    <property type="protein sequence ID" value="NBC35107.1"/>
    <property type="molecule type" value="Genomic_DNA"/>
</dbReference>
<reference evidence="2" key="1">
    <citation type="submission" date="2020-01" db="EMBL/GenBank/DDBJ databases">
        <title>Sphingomonas sp. strain CSW-10.</title>
        <authorList>
            <person name="Chen W.-M."/>
        </authorList>
    </citation>
    <scope>NUCLEOTIDE SEQUENCE [LARGE SCALE GENOMIC DNA]</scope>
    <source>
        <strain evidence="2">FSY-8</strain>
    </source>
</reference>
<sequence length="94" mass="9866">MIGAGRVLAGITNWPAYLVEHRHIHVTGDGEIKLWTLTSAKTAMAYRVATALANAGLGGSAAPLVTIAIWAKVIVNAALNDIWALTRMTVGWGG</sequence>
<dbReference type="Gene3D" id="3.40.50.720">
    <property type="entry name" value="NAD(P)-binding Rossmann-like Domain"/>
    <property type="match status" value="1"/>
</dbReference>
<name>A0ABW9X9B0_9SPHN</name>
<organism evidence="1 2">
    <name type="scientific">Novosphingobium ovatum</name>
    <dbReference type="NCBI Taxonomy" id="1908523"/>
    <lineage>
        <taxon>Bacteria</taxon>
        <taxon>Pseudomonadati</taxon>
        <taxon>Pseudomonadota</taxon>
        <taxon>Alphaproteobacteria</taxon>
        <taxon>Sphingomonadales</taxon>
        <taxon>Sphingomonadaceae</taxon>
        <taxon>Novosphingobium</taxon>
    </lineage>
</organism>
<gene>
    <name evidence="1" type="ORF">GTZ99_00875</name>
</gene>